<dbReference type="EnsemblPlants" id="KQL06945">
    <property type="protein sequence ID" value="KQL06945"/>
    <property type="gene ID" value="SETIT_005596mg"/>
</dbReference>
<sequence>MGMEKWGSLSFFGELSLCGKEGQGHKGEGRRQMTARKRRGWA</sequence>
<feature type="region of interest" description="Disordered" evidence="1">
    <location>
        <begin position="19"/>
        <end position="42"/>
    </location>
</feature>
<evidence type="ECO:0000313" key="3">
    <source>
        <dbReference type="Proteomes" id="UP000004995"/>
    </source>
</evidence>
<dbReference type="InParanoid" id="K3XUI9"/>
<protein>
    <submittedName>
        <fullName evidence="2">Uncharacterized protein</fullName>
    </submittedName>
</protein>
<accession>K3XUI9</accession>
<name>K3XUI9_SETIT</name>
<reference evidence="3" key="1">
    <citation type="journal article" date="2012" name="Nat. Biotechnol.">
        <title>Reference genome sequence of the model plant Setaria.</title>
        <authorList>
            <person name="Bennetzen J.L."/>
            <person name="Schmutz J."/>
            <person name="Wang H."/>
            <person name="Percifield R."/>
            <person name="Hawkins J."/>
            <person name="Pontaroli A.C."/>
            <person name="Estep M."/>
            <person name="Feng L."/>
            <person name="Vaughn J.N."/>
            <person name="Grimwood J."/>
            <person name="Jenkins J."/>
            <person name="Barry K."/>
            <person name="Lindquist E."/>
            <person name="Hellsten U."/>
            <person name="Deshpande S."/>
            <person name="Wang X."/>
            <person name="Wu X."/>
            <person name="Mitros T."/>
            <person name="Triplett J."/>
            <person name="Yang X."/>
            <person name="Ye C.Y."/>
            <person name="Mauro-Herrera M."/>
            <person name="Wang L."/>
            <person name="Li P."/>
            <person name="Sharma M."/>
            <person name="Sharma R."/>
            <person name="Ronald P.C."/>
            <person name="Panaud O."/>
            <person name="Kellogg E.A."/>
            <person name="Brutnell T.P."/>
            <person name="Doust A.N."/>
            <person name="Tuskan G.A."/>
            <person name="Rokhsar D."/>
            <person name="Devos K.M."/>
        </authorList>
    </citation>
    <scope>NUCLEOTIDE SEQUENCE [LARGE SCALE GENOMIC DNA]</scope>
    <source>
        <strain evidence="3">cv. Yugu1</strain>
    </source>
</reference>
<keyword evidence="3" id="KW-1185">Reference proteome</keyword>
<feature type="compositionally biased region" description="Basic residues" evidence="1">
    <location>
        <begin position="33"/>
        <end position="42"/>
    </location>
</feature>
<reference evidence="2" key="2">
    <citation type="submission" date="2018-08" db="UniProtKB">
        <authorList>
            <consortium name="EnsemblPlants"/>
        </authorList>
    </citation>
    <scope>IDENTIFICATION</scope>
    <source>
        <strain evidence="2">Yugu1</strain>
    </source>
</reference>
<proteinExistence type="predicted"/>
<dbReference type="Gramene" id="KQL06945">
    <property type="protein sequence ID" value="KQL06945"/>
    <property type="gene ID" value="SETIT_005596mg"/>
</dbReference>
<evidence type="ECO:0000256" key="1">
    <source>
        <dbReference type="SAM" id="MobiDB-lite"/>
    </source>
</evidence>
<feature type="compositionally biased region" description="Basic and acidic residues" evidence="1">
    <location>
        <begin position="22"/>
        <end position="31"/>
    </location>
</feature>
<organism evidence="2 3">
    <name type="scientific">Setaria italica</name>
    <name type="common">Foxtail millet</name>
    <name type="synonym">Panicum italicum</name>
    <dbReference type="NCBI Taxonomy" id="4555"/>
    <lineage>
        <taxon>Eukaryota</taxon>
        <taxon>Viridiplantae</taxon>
        <taxon>Streptophyta</taxon>
        <taxon>Embryophyta</taxon>
        <taxon>Tracheophyta</taxon>
        <taxon>Spermatophyta</taxon>
        <taxon>Magnoliopsida</taxon>
        <taxon>Liliopsida</taxon>
        <taxon>Poales</taxon>
        <taxon>Poaceae</taxon>
        <taxon>PACMAD clade</taxon>
        <taxon>Panicoideae</taxon>
        <taxon>Panicodae</taxon>
        <taxon>Paniceae</taxon>
        <taxon>Cenchrinae</taxon>
        <taxon>Setaria</taxon>
    </lineage>
</organism>
<dbReference type="HOGENOM" id="CLU_3261473_0_0_1"/>
<dbReference type="AlphaFoldDB" id="K3XUI9"/>
<dbReference type="Proteomes" id="UP000004995">
    <property type="component" value="Unassembled WGS sequence"/>
</dbReference>
<evidence type="ECO:0000313" key="2">
    <source>
        <dbReference type="EnsemblPlants" id="KQL06945"/>
    </source>
</evidence>
<dbReference type="EMBL" id="AGNK02003305">
    <property type="status" value="NOT_ANNOTATED_CDS"/>
    <property type="molecule type" value="Genomic_DNA"/>
</dbReference>